<dbReference type="SUPFAM" id="SSF51351">
    <property type="entry name" value="Triosephosphate isomerase (TIM)"/>
    <property type="match status" value="1"/>
</dbReference>
<dbReference type="GO" id="GO:0004807">
    <property type="term" value="F:triose-phosphate isomerase activity"/>
    <property type="evidence" value="ECO:0007669"/>
    <property type="project" value="UniProtKB-EC"/>
</dbReference>
<evidence type="ECO:0000256" key="6">
    <source>
        <dbReference type="ARBA" id="ARBA00022490"/>
    </source>
</evidence>
<dbReference type="PANTHER" id="PTHR21139:SF42">
    <property type="entry name" value="TRIOSEPHOSPHATE ISOMERASE"/>
    <property type="match status" value="1"/>
</dbReference>
<dbReference type="NCBIfam" id="TIGR00419">
    <property type="entry name" value="tim"/>
    <property type="match status" value="1"/>
</dbReference>
<dbReference type="EMBL" id="UINC01000797">
    <property type="protein sequence ID" value="SUZ61338.1"/>
    <property type="molecule type" value="Genomic_DNA"/>
</dbReference>
<organism evidence="10">
    <name type="scientific">marine metagenome</name>
    <dbReference type="NCBI Taxonomy" id="408172"/>
    <lineage>
        <taxon>unclassified sequences</taxon>
        <taxon>metagenomes</taxon>
        <taxon>ecological metagenomes</taxon>
    </lineage>
</organism>
<dbReference type="PROSITE" id="PS00171">
    <property type="entry name" value="TIM_1"/>
    <property type="match status" value="1"/>
</dbReference>
<dbReference type="GO" id="GO:0006094">
    <property type="term" value="P:gluconeogenesis"/>
    <property type="evidence" value="ECO:0007669"/>
    <property type="project" value="UniProtKB-KW"/>
</dbReference>
<dbReference type="InterPro" id="IPR035990">
    <property type="entry name" value="TIM_sf"/>
</dbReference>
<evidence type="ECO:0000313" key="10">
    <source>
        <dbReference type="EMBL" id="SUZ61338.1"/>
    </source>
</evidence>
<dbReference type="InterPro" id="IPR022896">
    <property type="entry name" value="TrioseP_Isoase_bac/euk"/>
</dbReference>
<sequence>MRRKLVVGNWKMHGNRAQVTELLQELISSATQIPQGVDVGVCPSFVHLGLVKDQLAGSKLILGAQDLNEQPESAVTGEIAGSMLFDLGVRYVIVGHSERREKLKESDDLIADKLVSAQINGLTPILCIGESLEQRQEGVTEETVIGQLDVAVDKVGIRAFNDVIIAYEPVWAIGTGHTATPEQAQEVHRILRDHLAELNVAVAEAVRIIYGGSVKADNAKELFRSADIDGGLVGAASLKAEEFISICKRAG</sequence>
<dbReference type="GO" id="GO:0006096">
    <property type="term" value="P:glycolytic process"/>
    <property type="evidence" value="ECO:0007669"/>
    <property type="project" value="UniProtKB-KW"/>
</dbReference>
<evidence type="ECO:0000256" key="8">
    <source>
        <dbReference type="ARBA" id="ARBA00023235"/>
    </source>
</evidence>
<keyword evidence="5" id="KW-0312">Gluconeogenesis</keyword>
<dbReference type="EC" id="5.3.1.1" evidence="4"/>
<keyword evidence="6" id="KW-0963">Cytoplasm</keyword>
<evidence type="ECO:0000256" key="1">
    <source>
        <dbReference type="ARBA" id="ARBA00004742"/>
    </source>
</evidence>
<dbReference type="HAMAP" id="MF_00147_B">
    <property type="entry name" value="TIM_B"/>
    <property type="match status" value="1"/>
</dbReference>
<name>A0A381P551_9ZZZZ</name>
<comment type="similarity">
    <text evidence="2">Belongs to the triosephosphate isomerase family.</text>
</comment>
<keyword evidence="7" id="KW-0324">Glycolysis</keyword>
<reference evidence="10" key="1">
    <citation type="submission" date="2018-05" db="EMBL/GenBank/DDBJ databases">
        <authorList>
            <person name="Lanie J.A."/>
            <person name="Ng W.-L."/>
            <person name="Kazmierczak K.M."/>
            <person name="Andrzejewski T.M."/>
            <person name="Davidsen T.M."/>
            <person name="Wayne K.J."/>
            <person name="Tettelin H."/>
            <person name="Glass J.I."/>
            <person name="Rusch D."/>
            <person name="Podicherti R."/>
            <person name="Tsui H.-C.T."/>
            <person name="Winkler M.E."/>
        </authorList>
    </citation>
    <scope>NUCLEOTIDE SEQUENCE</scope>
</reference>
<dbReference type="GO" id="GO:0019563">
    <property type="term" value="P:glycerol catabolic process"/>
    <property type="evidence" value="ECO:0007669"/>
    <property type="project" value="TreeGrafter"/>
</dbReference>
<evidence type="ECO:0000256" key="3">
    <source>
        <dbReference type="ARBA" id="ARBA00011738"/>
    </source>
</evidence>
<keyword evidence="8" id="KW-0413">Isomerase</keyword>
<protein>
    <recommendedName>
        <fullName evidence="4">triose-phosphate isomerase</fullName>
        <ecNumber evidence="4">5.3.1.1</ecNumber>
    </recommendedName>
</protein>
<dbReference type="AlphaFoldDB" id="A0A381P551"/>
<proteinExistence type="inferred from homology"/>
<evidence type="ECO:0000256" key="4">
    <source>
        <dbReference type="ARBA" id="ARBA00011940"/>
    </source>
</evidence>
<dbReference type="Pfam" id="PF00121">
    <property type="entry name" value="TIM"/>
    <property type="match status" value="1"/>
</dbReference>
<evidence type="ECO:0000256" key="2">
    <source>
        <dbReference type="ARBA" id="ARBA00007422"/>
    </source>
</evidence>
<evidence type="ECO:0000256" key="5">
    <source>
        <dbReference type="ARBA" id="ARBA00022432"/>
    </source>
</evidence>
<dbReference type="CDD" id="cd00311">
    <property type="entry name" value="TIM"/>
    <property type="match status" value="1"/>
</dbReference>
<dbReference type="GO" id="GO:0046166">
    <property type="term" value="P:glyceraldehyde-3-phosphate biosynthetic process"/>
    <property type="evidence" value="ECO:0007669"/>
    <property type="project" value="TreeGrafter"/>
</dbReference>
<evidence type="ECO:0000256" key="9">
    <source>
        <dbReference type="ARBA" id="ARBA00060517"/>
    </source>
</evidence>
<dbReference type="FunFam" id="3.20.20.70:FF:000020">
    <property type="entry name" value="Triosephosphate isomerase"/>
    <property type="match status" value="1"/>
</dbReference>
<comment type="pathway">
    <text evidence="1">Carbohydrate biosynthesis; gluconeogenesis.</text>
</comment>
<dbReference type="Gene3D" id="3.20.20.70">
    <property type="entry name" value="Aldolase class I"/>
    <property type="match status" value="1"/>
</dbReference>
<accession>A0A381P551</accession>
<dbReference type="PANTHER" id="PTHR21139">
    <property type="entry name" value="TRIOSEPHOSPHATE ISOMERASE"/>
    <property type="match status" value="1"/>
</dbReference>
<dbReference type="GO" id="GO:0005829">
    <property type="term" value="C:cytosol"/>
    <property type="evidence" value="ECO:0007669"/>
    <property type="project" value="TreeGrafter"/>
</dbReference>
<evidence type="ECO:0000256" key="7">
    <source>
        <dbReference type="ARBA" id="ARBA00023152"/>
    </source>
</evidence>
<dbReference type="InterPro" id="IPR013785">
    <property type="entry name" value="Aldolase_TIM"/>
</dbReference>
<dbReference type="PROSITE" id="PS51440">
    <property type="entry name" value="TIM_2"/>
    <property type="match status" value="1"/>
</dbReference>
<comment type="subunit">
    <text evidence="3">Homodimer.</text>
</comment>
<comment type="pathway">
    <text evidence="9">Carbohydrate degradation; glycolysis.</text>
</comment>
<dbReference type="InterPro" id="IPR000652">
    <property type="entry name" value="Triosephosphate_isomerase"/>
</dbReference>
<gene>
    <name evidence="10" type="ORF">METZ01_LOCUS14192</name>
</gene>
<dbReference type="InterPro" id="IPR020861">
    <property type="entry name" value="Triosephosphate_isomerase_AS"/>
</dbReference>